<organism evidence="2 3">
    <name type="scientific">Nocardia arthritidis</name>
    <dbReference type="NCBI Taxonomy" id="228602"/>
    <lineage>
        <taxon>Bacteria</taxon>
        <taxon>Bacillati</taxon>
        <taxon>Actinomycetota</taxon>
        <taxon>Actinomycetes</taxon>
        <taxon>Mycobacteriales</taxon>
        <taxon>Nocardiaceae</taxon>
        <taxon>Nocardia</taxon>
    </lineage>
</organism>
<dbReference type="AlphaFoldDB" id="A0A6G9YHC0"/>
<dbReference type="EMBL" id="CP046172">
    <property type="protein sequence ID" value="QIS12612.1"/>
    <property type="molecule type" value="Genomic_DNA"/>
</dbReference>
<evidence type="ECO:0000259" key="1">
    <source>
        <dbReference type="Pfam" id="PF09995"/>
    </source>
</evidence>
<evidence type="ECO:0000313" key="2">
    <source>
        <dbReference type="EMBL" id="QIS12612.1"/>
    </source>
</evidence>
<accession>A0A6G9YHC0</accession>
<dbReference type="Proteomes" id="UP000503540">
    <property type="component" value="Chromosome"/>
</dbReference>
<dbReference type="InterPro" id="IPR018713">
    <property type="entry name" value="MPAB/Lcp_cat_dom"/>
</dbReference>
<reference evidence="2 3" key="1">
    <citation type="journal article" date="2019" name="ACS Chem. Biol.">
        <title>Identification and Mobilization of a Cryptic Antibiotic Biosynthesis Gene Locus from a Human-Pathogenic Nocardia Isolate.</title>
        <authorList>
            <person name="Herisse M."/>
            <person name="Ishida K."/>
            <person name="Porter J.L."/>
            <person name="Howden B."/>
            <person name="Hertweck C."/>
            <person name="Stinear T.P."/>
            <person name="Pidot S.J."/>
        </authorList>
    </citation>
    <scope>NUCLEOTIDE SEQUENCE [LARGE SCALE GENOMIC DNA]</scope>
    <source>
        <strain evidence="2 3">AUSMDU00012717</strain>
    </source>
</reference>
<evidence type="ECO:0000313" key="3">
    <source>
        <dbReference type="Proteomes" id="UP000503540"/>
    </source>
</evidence>
<keyword evidence="3" id="KW-1185">Reference proteome</keyword>
<proteinExistence type="predicted"/>
<protein>
    <submittedName>
        <fullName evidence="2">DUF2236 domain-containing protein</fullName>
    </submittedName>
</protein>
<sequence>MSKTGTGRKGYQSFTVNVVRGRCSILLSCRAYATLSPSDGDIKLLSILRRLLEIQHSEGTGSMTAAANSRESIAHEPALTTERTRIRIPAVHRSATKRPPRLPDALDFWQFAGAAANVAMQMARPGVGHGVADSKVESGALLVHPWKRLRTTASYLAVAILGTESDKEAFREAVNVAHRQVRSEPGAPVRYNAFDRDLQLWVAACLYIGFEDSYQLLNGRMSPEQAEAFYRTSATLGTTLQVSPDMWPATRAEFETYWNRAAEQAVLDDKVRAYLDELLHLRMIHWYLRVLFGGLLRFLTAGFLAPHFRAQLGIEWSDTDQRRFEHLFLFVGFVNRFIPRFIRFYPTHFLIRDVRRRIRKRKPLI</sequence>
<dbReference type="GO" id="GO:0016491">
    <property type="term" value="F:oxidoreductase activity"/>
    <property type="evidence" value="ECO:0007669"/>
    <property type="project" value="InterPro"/>
</dbReference>
<name>A0A6G9YHC0_9NOCA</name>
<dbReference type="KEGG" id="nah:F5544_23770"/>
<dbReference type="Pfam" id="PF09995">
    <property type="entry name" value="MPAB_Lcp_cat"/>
    <property type="match status" value="1"/>
</dbReference>
<dbReference type="PANTHER" id="PTHR36151:SF3">
    <property type="entry name" value="ER-BOUND OXYGENASE MPAB_MPAB'_RUBBER OXYGENASE CATALYTIC DOMAIN-CONTAINING PROTEIN"/>
    <property type="match status" value="1"/>
</dbReference>
<dbReference type="PANTHER" id="PTHR36151">
    <property type="entry name" value="BLR2777 PROTEIN"/>
    <property type="match status" value="1"/>
</dbReference>
<feature type="domain" description="ER-bound oxygenase mpaB/mpaB'/Rubber oxygenase catalytic" evidence="1">
    <location>
        <begin position="108"/>
        <end position="331"/>
    </location>
</feature>
<gene>
    <name evidence="2" type="ORF">F5544_23770</name>
</gene>